<feature type="transmembrane region" description="Helical" evidence="1">
    <location>
        <begin position="62"/>
        <end position="83"/>
    </location>
</feature>
<dbReference type="RefSeq" id="WP_003133283.1">
    <property type="nucleotide sequence ID" value="NZ_AP026069.1"/>
</dbReference>
<dbReference type="Proteomes" id="UP001217324">
    <property type="component" value="Chromosome"/>
</dbReference>
<dbReference type="InterPro" id="IPR024515">
    <property type="entry name" value="DUF3397"/>
</dbReference>
<evidence type="ECO:0000313" key="4">
    <source>
        <dbReference type="EMBL" id="WEA13533.1"/>
    </source>
</evidence>
<reference evidence="3 5" key="1">
    <citation type="submission" date="2016-10" db="EMBL/GenBank/DDBJ databases">
        <authorList>
            <person name="de Groot N.N."/>
        </authorList>
    </citation>
    <scope>NUCLEOTIDE SEQUENCE [LARGE SCALE GENOMIC DNA]</scope>
    <source>
        <strain evidence="3 5">M79</strain>
    </source>
</reference>
<sequence length="119" mass="14421">MLPKIIATLYPLLSWIVLVFAFKFLRIRQLTNRKLRIPDIFVLFLVFGLQLFSEQFTAINILPYYFLIISILALVLLLLDLFYFKDFKYKRFFKLFWRITFVITFALYIAMIVMIYMHG</sequence>
<keyword evidence="1" id="KW-1133">Transmembrane helix</keyword>
<reference evidence="2" key="3">
    <citation type="submission" date="2023-04" db="EMBL/GenBank/DDBJ databases">
        <title>Genomic analysis of Lactococcus garvieae isolates.</title>
        <authorList>
            <person name="Zhanghang C."/>
        </authorList>
    </citation>
    <scope>NUCLEOTIDE SEQUENCE</scope>
    <source>
        <strain evidence="2">ZB-1</strain>
    </source>
</reference>
<dbReference type="OMA" id="IVITFTH"/>
<organism evidence="3 5">
    <name type="scientific">Lactococcus garvieae</name>
    <dbReference type="NCBI Taxonomy" id="1363"/>
    <lineage>
        <taxon>Bacteria</taxon>
        <taxon>Bacillati</taxon>
        <taxon>Bacillota</taxon>
        <taxon>Bacilli</taxon>
        <taxon>Lactobacillales</taxon>
        <taxon>Streptococcaceae</taxon>
        <taxon>Lactococcus</taxon>
    </lineage>
</organism>
<accession>A0A1I4GT86</accession>
<feature type="transmembrane region" description="Helical" evidence="1">
    <location>
        <begin position="6"/>
        <end position="25"/>
    </location>
</feature>
<evidence type="ECO:0000313" key="3">
    <source>
        <dbReference type="EMBL" id="SFL32730.1"/>
    </source>
</evidence>
<dbReference type="EMBL" id="CP118627">
    <property type="protein sequence ID" value="WEA13533.1"/>
    <property type="molecule type" value="Genomic_DNA"/>
</dbReference>
<dbReference type="GeneID" id="61073523"/>
<evidence type="ECO:0000256" key="1">
    <source>
        <dbReference type="SAM" id="Phobius"/>
    </source>
</evidence>
<dbReference type="OrthoDB" id="2299708at2"/>
<evidence type="ECO:0000313" key="5">
    <source>
        <dbReference type="Proteomes" id="UP000181969"/>
    </source>
</evidence>
<dbReference type="EMBL" id="JARYTV010000006">
    <property type="protein sequence ID" value="MDH7960340.1"/>
    <property type="molecule type" value="Genomic_DNA"/>
</dbReference>
<proteinExistence type="predicted"/>
<feature type="transmembrane region" description="Helical" evidence="1">
    <location>
        <begin position="95"/>
        <end position="117"/>
    </location>
</feature>
<dbReference type="Proteomes" id="UP001157396">
    <property type="component" value="Unassembled WGS sequence"/>
</dbReference>
<evidence type="ECO:0000313" key="2">
    <source>
        <dbReference type="EMBL" id="MDH7960340.1"/>
    </source>
</evidence>
<feature type="transmembrane region" description="Helical" evidence="1">
    <location>
        <begin position="37"/>
        <end position="56"/>
    </location>
</feature>
<dbReference type="Pfam" id="PF11877">
    <property type="entry name" value="DUF3397"/>
    <property type="match status" value="1"/>
</dbReference>
<gene>
    <name evidence="4" type="ORF">PWF74_08420</name>
    <name evidence="2" type="ORF">QHR29_07670</name>
    <name evidence="3" type="ORF">SAMN05216438_10537</name>
</gene>
<dbReference type="EMBL" id="FOTJ01000005">
    <property type="protein sequence ID" value="SFL32730.1"/>
    <property type="molecule type" value="Genomic_DNA"/>
</dbReference>
<keyword evidence="1" id="KW-0812">Transmembrane</keyword>
<dbReference type="Proteomes" id="UP000181969">
    <property type="component" value="Unassembled WGS sequence"/>
</dbReference>
<protein>
    <submittedName>
        <fullName evidence="2">DUF3397 domain-containing protein</fullName>
    </submittedName>
</protein>
<keyword evidence="1" id="KW-0472">Membrane</keyword>
<name>A0A1I4GT86_9LACT</name>
<reference evidence="4" key="2">
    <citation type="submission" date="2023-02" db="EMBL/GenBank/DDBJ databases">
        <title>Comparative genomics and fermentation flavor characterization of five lactic acid bacteria reveal flavor biosynthesis metabolic pathways in fermented muskmelon puree.</title>
        <authorList>
            <person name="Yuan L."/>
            <person name="Li M."/>
            <person name="Xu X."/>
            <person name="Lao F."/>
            <person name="Wu J."/>
        </authorList>
    </citation>
    <scope>NUCLEOTIDE SEQUENCE</scope>
    <source>
        <strain evidence="4">Pa-2</strain>
    </source>
</reference>
<dbReference type="AlphaFoldDB" id="A0A1I4GT86"/>